<evidence type="ECO:0000313" key="6">
    <source>
        <dbReference type="Proteomes" id="UP000002729"/>
    </source>
</evidence>
<dbReference type="OrthoDB" id="442731at2759"/>
<feature type="disulfide bond" evidence="2">
    <location>
        <begin position="93"/>
        <end position="102"/>
    </location>
</feature>
<evidence type="ECO:0000256" key="3">
    <source>
        <dbReference type="SAM" id="SignalP"/>
    </source>
</evidence>
<evidence type="ECO:0000256" key="1">
    <source>
        <dbReference type="ARBA" id="ARBA00023157"/>
    </source>
</evidence>
<evidence type="ECO:0000313" key="5">
    <source>
        <dbReference type="EMBL" id="EGB04655.1"/>
    </source>
</evidence>
<sequence>MASLQCRLFGLALLAIQRECKSQCPNSCNRKGACDIFGSCSCFSGWTGSDCSLRSCPWSYAWTDYASSDDTAHAKAECSNRGLCDRTTGSCECMEGFTGRACEHMACDFNCHYHGECLSMRRLALTQYSDESERFAYESPWDADKIYGCVCDSPYTATFNCGMRVCPSGDDPLTSNQVNEVQILTCMATSGKFVLLLHGKPTGDIRKGMHIDQFMAALQESEAIDAVSVTFSVDNGTACQEDSINAISIEFTQNFGSLPPLIAVTDNLEGTVTISGDGVTILRDTANFEYLSVKGTKEDEQCSNRGLCDPFSATCTCMNTNSDTYSSSDGYGNEGDRGDCGHAVTTINECPGDVACSNHGVCDVISYRCACEDGWFGADCSLRSCPLGLAWFSYPSEANLAHDEWVECSGGGICDYTLGLCTCGAQFSGAACEYLACPGGSATACTGHGRCASMAELALAATDNGDASPRIYGADPNSGLTWDANRVFGCDCDGGWAGYDCSLRICSFGDDPNTYGQTNEVQLFECEGTGGTFRLIFRQKATLEIPFNTTRDDLETLIEALNTITDVDVVFSNGNSTCTDSSLGYNVVSVTFNTEHGDIPSMTADTSLLYDTNYGTQIGGGTVTFFTDGAAAASNDLAVSVIGTTEEIECSGRGLCDRLSGTCSCFDGYSSSDGMGGSGSQGDCGHRSLCNAAWCAN</sequence>
<dbReference type="InterPro" id="IPR000742">
    <property type="entry name" value="EGF"/>
</dbReference>
<dbReference type="KEGG" id="aaf:AURANDRAFT_72449"/>
<dbReference type="SMART" id="SM00181">
    <property type="entry name" value="EGF"/>
    <property type="match status" value="7"/>
</dbReference>
<feature type="domain" description="EGF-like" evidence="4">
    <location>
        <begin position="346"/>
        <end position="381"/>
    </location>
</feature>
<dbReference type="Proteomes" id="UP000002729">
    <property type="component" value="Unassembled WGS sequence"/>
</dbReference>
<dbReference type="PROSITE" id="PS01186">
    <property type="entry name" value="EGF_2"/>
    <property type="match status" value="3"/>
</dbReference>
<dbReference type="Pfam" id="PF07974">
    <property type="entry name" value="EGF_2"/>
    <property type="match status" value="3"/>
</dbReference>
<dbReference type="EMBL" id="GL833148">
    <property type="protein sequence ID" value="EGB04655.1"/>
    <property type="molecule type" value="Genomic_DNA"/>
</dbReference>
<dbReference type="PANTHER" id="PTHR24035:SF109">
    <property type="entry name" value="PROTEIN DRAPER"/>
    <property type="match status" value="1"/>
</dbReference>
<keyword evidence="6" id="KW-1185">Reference proteome</keyword>
<dbReference type="RefSeq" id="XP_009040570.1">
    <property type="nucleotide sequence ID" value="XM_009042322.1"/>
</dbReference>
<keyword evidence="1 2" id="KW-1015">Disulfide bond</keyword>
<dbReference type="eggNOG" id="KOG1225">
    <property type="taxonomic scope" value="Eukaryota"/>
</dbReference>
<dbReference type="GeneID" id="20228710"/>
<dbReference type="Pfam" id="PF23106">
    <property type="entry name" value="EGF_Teneurin"/>
    <property type="match status" value="1"/>
</dbReference>
<protein>
    <recommendedName>
        <fullName evidence="4">EGF-like domain-containing protein</fullName>
    </recommendedName>
</protein>
<proteinExistence type="predicted"/>
<dbReference type="InterPro" id="IPR013111">
    <property type="entry name" value="EGF_extracell"/>
</dbReference>
<keyword evidence="2" id="KW-0245">EGF-like domain</keyword>
<feature type="signal peptide" evidence="3">
    <location>
        <begin position="1"/>
        <end position="22"/>
    </location>
</feature>
<feature type="domain" description="EGF-like" evidence="4">
    <location>
        <begin position="69"/>
        <end position="103"/>
    </location>
</feature>
<evidence type="ECO:0000256" key="2">
    <source>
        <dbReference type="PROSITE-ProRule" id="PRU00076"/>
    </source>
</evidence>
<dbReference type="OMA" id="KIYGCVC"/>
<dbReference type="PRINTS" id="PR00011">
    <property type="entry name" value="EGFLAMININ"/>
</dbReference>
<dbReference type="AlphaFoldDB" id="F0YJI0"/>
<name>F0YJI0_AURAN</name>
<accession>F0YJI0</accession>
<organism evidence="6">
    <name type="scientific">Aureococcus anophagefferens</name>
    <name type="common">Harmful bloom alga</name>
    <dbReference type="NCBI Taxonomy" id="44056"/>
    <lineage>
        <taxon>Eukaryota</taxon>
        <taxon>Sar</taxon>
        <taxon>Stramenopiles</taxon>
        <taxon>Ochrophyta</taxon>
        <taxon>Pelagophyceae</taxon>
        <taxon>Pelagomonadales</taxon>
        <taxon>Pelagomonadaceae</taxon>
        <taxon>Aureococcus</taxon>
    </lineage>
</organism>
<feature type="chain" id="PRO_5030168605" description="EGF-like domain-containing protein" evidence="3">
    <location>
        <begin position="23"/>
        <end position="697"/>
    </location>
</feature>
<dbReference type="InParanoid" id="F0YJI0"/>
<keyword evidence="3" id="KW-0732">Signal</keyword>
<dbReference type="PROSITE" id="PS50026">
    <property type="entry name" value="EGF_3"/>
    <property type="match status" value="2"/>
</dbReference>
<dbReference type="PANTHER" id="PTHR24035">
    <property type="entry name" value="MULTIPLE EPIDERMAL GROWTH FACTOR-LIKE DOMAINS PROTEIN"/>
    <property type="match status" value="1"/>
</dbReference>
<comment type="caution">
    <text evidence="2">Lacks conserved residue(s) required for the propagation of feature annotation.</text>
</comment>
<dbReference type="Gene3D" id="2.10.25.10">
    <property type="entry name" value="Laminin"/>
    <property type="match status" value="4"/>
</dbReference>
<gene>
    <name evidence="5" type="ORF">AURANDRAFT_72449</name>
</gene>
<evidence type="ECO:0000259" key="4">
    <source>
        <dbReference type="PROSITE" id="PS50026"/>
    </source>
</evidence>
<dbReference type="PROSITE" id="PS00022">
    <property type="entry name" value="EGF_1"/>
    <property type="match status" value="4"/>
</dbReference>
<dbReference type="InterPro" id="IPR052108">
    <property type="entry name" value="MEGF/SIB"/>
</dbReference>
<reference evidence="5 6" key="1">
    <citation type="journal article" date="2011" name="Proc. Natl. Acad. Sci. U.S.A.">
        <title>Niche of harmful alga Aureococcus anophagefferens revealed through ecogenomics.</title>
        <authorList>
            <person name="Gobler C.J."/>
            <person name="Berry D.L."/>
            <person name="Dyhrman S.T."/>
            <person name="Wilhelm S.W."/>
            <person name="Salamov A."/>
            <person name="Lobanov A.V."/>
            <person name="Zhang Y."/>
            <person name="Collier J.L."/>
            <person name="Wurch L.L."/>
            <person name="Kustka A.B."/>
            <person name="Dill B.D."/>
            <person name="Shah M."/>
            <person name="VerBerkmoes N.C."/>
            <person name="Kuo A."/>
            <person name="Terry A."/>
            <person name="Pangilinan J."/>
            <person name="Lindquist E.A."/>
            <person name="Lucas S."/>
            <person name="Paulsen I.T."/>
            <person name="Hattenrath-Lehmann T.K."/>
            <person name="Talmage S.C."/>
            <person name="Walker E.A."/>
            <person name="Koch F."/>
            <person name="Burson A.M."/>
            <person name="Marcoval M.A."/>
            <person name="Tang Y.Z."/>
            <person name="Lecleir G.R."/>
            <person name="Coyne K.J."/>
            <person name="Berg G.M."/>
            <person name="Bertrand E.M."/>
            <person name="Saito M.A."/>
            <person name="Gladyshev V.N."/>
            <person name="Grigoriev I.V."/>
        </authorList>
    </citation>
    <scope>NUCLEOTIDE SEQUENCE [LARGE SCALE GENOMIC DNA]</scope>
    <source>
        <strain evidence="6">CCMP 1984</strain>
    </source>
</reference>
<feature type="disulfide bond" evidence="2">
    <location>
        <begin position="371"/>
        <end position="380"/>
    </location>
</feature>